<dbReference type="Pfam" id="PF21159">
    <property type="entry name" value="FlgK_2nd"/>
    <property type="match status" value="1"/>
</dbReference>
<evidence type="ECO:0000256" key="6">
    <source>
        <dbReference type="ARBA" id="ARBA00023143"/>
    </source>
</evidence>
<dbReference type="InterPro" id="IPR049119">
    <property type="entry name" value="FlgK_D2-like"/>
</dbReference>
<keyword evidence="6" id="KW-0975">Bacterial flagellum</keyword>
<dbReference type="GO" id="GO:0005198">
    <property type="term" value="F:structural molecule activity"/>
    <property type="evidence" value="ECO:0007669"/>
    <property type="project" value="InterPro"/>
</dbReference>
<dbReference type="Pfam" id="PF06429">
    <property type="entry name" value="Flg_bbr_C"/>
    <property type="match status" value="1"/>
</dbReference>
<protein>
    <recommendedName>
        <fullName evidence="4">Flagellar hook-associated protein 1</fullName>
    </recommendedName>
</protein>
<evidence type="ECO:0000256" key="3">
    <source>
        <dbReference type="ARBA" id="ARBA00009677"/>
    </source>
</evidence>
<dbReference type="Proteomes" id="UP000220629">
    <property type="component" value="Unassembled WGS sequence"/>
</dbReference>
<proteinExistence type="inferred from homology"/>
<feature type="domain" description="Flagellar hook-associated protein 1 D2-like" evidence="8">
    <location>
        <begin position="337"/>
        <end position="414"/>
    </location>
</feature>
<dbReference type="InterPro" id="IPR010930">
    <property type="entry name" value="Flg_bb/hook_C_dom"/>
</dbReference>
<evidence type="ECO:0000256" key="4">
    <source>
        <dbReference type="ARBA" id="ARBA00016244"/>
    </source>
</evidence>
<keyword evidence="11" id="KW-0966">Cell projection</keyword>
<dbReference type="NCBIfam" id="TIGR02492">
    <property type="entry name" value="flgK_ends"/>
    <property type="match status" value="1"/>
</dbReference>
<comment type="subcellular location">
    <subcellularLocation>
        <location evidence="1">Bacterial flagellum</location>
    </subcellularLocation>
    <subcellularLocation>
        <location evidence="2">Secreted</location>
    </subcellularLocation>
</comment>
<evidence type="ECO:0000256" key="5">
    <source>
        <dbReference type="ARBA" id="ARBA00022525"/>
    </source>
</evidence>
<feature type="domain" description="Flagellar hook-associated protein 1 D3" evidence="9">
    <location>
        <begin position="435"/>
        <end position="550"/>
    </location>
</feature>
<keyword evidence="11" id="KW-0969">Cilium</keyword>
<gene>
    <name evidence="11" type="ORF">CRM94_19030</name>
</gene>
<sequence>MSSNLLNLGLSGINAALWGINTTGQNISNQATPGYSVERPVFAESDGQYTPNGFSPSGVTTVTVQRQFSQYLSDQLNSANTTASALSSYSALVATLNNYVGNPSAGIGAAISSYFSGLQTVANNAGNQSTQQTALAAGQTLASQINAAGAQFDALRTQVNQQLQSSVTSVNALTAQIAQLNQQISAAGSQGQPPNQLLDQRDQAVASLSQYVGVQVTQVNGNYNVSIGNGQPLVVGNNSYQLSTAPSAADPSELSLTVQGTVNGAATTTVVPDSSVTGGSIGGALQFRTQTLDPAEAQLGAIAVSFAAQTNAQNALGVDLNGKVGGNLFNLPTPTTITNANNTGNATLTAAFDNAQQPPTSDLTLSFNNGTYTLTNKTTGTVVGTANSLPATLGGLKLSATGTMQPGDSFTIEPTRGALNSFGVVSGATIASGAPVFAQKTATNTGTGAITAGSVTTGYQIPSSTTTLTYNAASKSLTGFQAGTTVTIGTTPPTTVAITDANTQVPYDASKGATLTITSTVQPPTDTNLMNNVTVSVSGAPADGDTFTIQGGSSGTNDGRNAQLLSALATSKAFDGGSTTLSAAYSSYVNNVGNAAASLSARSSVQAGVVSQITTQQQSVSGVNQNEEAVNLMQYQQMYQANAKVIQTASTLFSTLLGIFN</sequence>
<evidence type="ECO:0000313" key="11">
    <source>
        <dbReference type="EMBL" id="PEH36704.1"/>
    </source>
</evidence>
<feature type="domain" description="Flagellar basal-body/hook protein C-terminal" evidence="7">
    <location>
        <begin position="620"/>
        <end position="657"/>
    </location>
</feature>
<dbReference type="Pfam" id="PF21158">
    <property type="entry name" value="flgK_1st_1"/>
    <property type="match status" value="1"/>
</dbReference>
<dbReference type="InterPro" id="IPR053927">
    <property type="entry name" value="FlgK_helical"/>
</dbReference>
<accession>A0A2A7RZ74</accession>
<evidence type="ECO:0000256" key="2">
    <source>
        <dbReference type="ARBA" id="ARBA00004613"/>
    </source>
</evidence>
<dbReference type="GO" id="GO:0005576">
    <property type="term" value="C:extracellular region"/>
    <property type="evidence" value="ECO:0007669"/>
    <property type="project" value="UniProtKB-SubCell"/>
</dbReference>
<reference evidence="12" key="1">
    <citation type="submission" date="2017-09" db="EMBL/GenBank/DDBJ databases">
        <title>FDA dAtabase for Regulatory Grade micrObial Sequences (FDA-ARGOS): Supporting development and validation of Infectious Disease Dx tests.</title>
        <authorList>
            <person name="Minogue T."/>
            <person name="Wolcott M."/>
            <person name="Wasieloski L."/>
            <person name="Aguilar W."/>
            <person name="Moore D."/>
            <person name="Tallon L."/>
            <person name="Sadzewicz L."/>
            <person name="Ott S."/>
            <person name="Zhao X."/>
            <person name="Nagaraj S."/>
            <person name="Vavikolanu K."/>
            <person name="Aluvathingal J."/>
            <person name="Nadendla S."/>
            <person name="Sichtig H."/>
        </authorList>
    </citation>
    <scope>NUCLEOTIDE SEQUENCE [LARGE SCALE GENOMIC DNA]</scope>
    <source>
        <strain evidence="12">FDAARGOS_390</strain>
    </source>
</reference>
<feature type="domain" description="Flagellar hook-associated protein FlgK helical" evidence="10">
    <location>
        <begin position="95"/>
        <end position="329"/>
    </location>
</feature>
<dbReference type="InterPro" id="IPR049474">
    <property type="entry name" value="FlgK_D3"/>
</dbReference>
<keyword evidence="11" id="KW-0282">Flagellum</keyword>
<name>A0A2A7RZ74_BURGA</name>
<comment type="similarity">
    <text evidence="3">Belongs to the flagella basal body rod proteins family.</text>
</comment>
<organism evidence="11 12">
    <name type="scientific">Burkholderia gladioli</name>
    <name type="common">Pseudomonas marginata</name>
    <name type="synonym">Phytomonas marginata</name>
    <dbReference type="NCBI Taxonomy" id="28095"/>
    <lineage>
        <taxon>Bacteria</taxon>
        <taxon>Pseudomonadati</taxon>
        <taxon>Pseudomonadota</taxon>
        <taxon>Betaproteobacteria</taxon>
        <taxon>Burkholderiales</taxon>
        <taxon>Burkholderiaceae</taxon>
        <taxon>Burkholderia</taxon>
    </lineage>
</organism>
<evidence type="ECO:0000256" key="1">
    <source>
        <dbReference type="ARBA" id="ARBA00004365"/>
    </source>
</evidence>
<evidence type="ECO:0000259" key="9">
    <source>
        <dbReference type="Pfam" id="PF21159"/>
    </source>
</evidence>
<dbReference type="SUPFAM" id="SSF64518">
    <property type="entry name" value="Phase 1 flagellin"/>
    <property type="match status" value="2"/>
</dbReference>
<dbReference type="Pfam" id="PF22638">
    <property type="entry name" value="FlgK_D1"/>
    <property type="match status" value="1"/>
</dbReference>
<evidence type="ECO:0000259" key="7">
    <source>
        <dbReference type="Pfam" id="PF06429"/>
    </source>
</evidence>
<keyword evidence="5" id="KW-0964">Secreted</keyword>
<dbReference type="RefSeq" id="WP_098153529.1">
    <property type="nucleotide sequence ID" value="NZ_CADEQB010000007.1"/>
</dbReference>
<dbReference type="GO" id="GO:0009424">
    <property type="term" value="C:bacterial-type flagellum hook"/>
    <property type="evidence" value="ECO:0007669"/>
    <property type="project" value="InterPro"/>
</dbReference>
<dbReference type="GO" id="GO:0044780">
    <property type="term" value="P:bacterial-type flagellum assembly"/>
    <property type="evidence" value="ECO:0007669"/>
    <property type="project" value="InterPro"/>
</dbReference>
<dbReference type="EMBL" id="PDDY01000004">
    <property type="protein sequence ID" value="PEH36704.1"/>
    <property type="molecule type" value="Genomic_DNA"/>
</dbReference>
<evidence type="ECO:0000313" key="12">
    <source>
        <dbReference type="Proteomes" id="UP000220629"/>
    </source>
</evidence>
<dbReference type="PRINTS" id="PR01005">
    <property type="entry name" value="FLGHOOKAP1"/>
</dbReference>
<evidence type="ECO:0000259" key="8">
    <source>
        <dbReference type="Pfam" id="PF21158"/>
    </source>
</evidence>
<evidence type="ECO:0000259" key="10">
    <source>
        <dbReference type="Pfam" id="PF22638"/>
    </source>
</evidence>
<dbReference type="InterPro" id="IPR002371">
    <property type="entry name" value="FlgK"/>
</dbReference>
<dbReference type="PANTHER" id="PTHR30033:SF1">
    <property type="entry name" value="FLAGELLAR HOOK-ASSOCIATED PROTEIN 1"/>
    <property type="match status" value="1"/>
</dbReference>
<dbReference type="AlphaFoldDB" id="A0A2A7RZ74"/>
<dbReference type="PANTHER" id="PTHR30033">
    <property type="entry name" value="FLAGELLAR HOOK-ASSOCIATED PROTEIN 1"/>
    <property type="match status" value="1"/>
</dbReference>
<comment type="caution">
    <text evidence="11">The sequence shown here is derived from an EMBL/GenBank/DDBJ whole genome shotgun (WGS) entry which is preliminary data.</text>
</comment>